<evidence type="ECO:0000313" key="3">
    <source>
        <dbReference type="EMBL" id="TPG54074.1"/>
    </source>
</evidence>
<feature type="chain" id="PRO_5021266590" evidence="1">
    <location>
        <begin position="29"/>
        <end position="178"/>
    </location>
</feature>
<accession>A0A502FX67</accession>
<feature type="domain" description="DUF4142" evidence="2">
    <location>
        <begin position="35"/>
        <end position="169"/>
    </location>
</feature>
<dbReference type="PANTHER" id="PTHR38593:SF1">
    <property type="entry name" value="BLR2558 PROTEIN"/>
    <property type="match status" value="1"/>
</dbReference>
<dbReference type="AlphaFoldDB" id="A0A502FX67"/>
<protein>
    <submittedName>
        <fullName evidence="3">DUF4142 domain-containing protein</fullName>
    </submittedName>
</protein>
<proteinExistence type="predicted"/>
<organism evidence="3 4">
    <name type="scientific">Sphingomonas glacialis</name>
    <dbReference type="NCBI Taxonomy" id="658225"/>
    <lineage>
        <taxon>Bacteria</taxon>
        <taxon>Pseudomonadati</taxon>
        <taxon>Pseudomonadota</taxon>
        <taxon>Alphaproteobacteria</taxon>
        <taxon>Sphingomonadales</taxon>
        <taxon>Sphingomonadaceae</taxon>
        <taxon>Sphingomonas</taxon>
    </lineage>
</organism>
<gene>
    <name evidence="3" type="ORF">EAH76_05055</name>
</gene>
<dbReference type="Proteomes" id="UP000319931">
    <property type="component" value="Unassembled WGS sequence"/>
</dbReference>
<dbReference type="OrthoDB" id="8005547at2"/>
<keyword evidence="4" id="KW-1185">Reference proteome</keyword>
<keyword evidence="1" id="KW-0732">Signal</keyword>
<reference evidence="3 4" key="1">
    <citation type="journal article" date="2019" name="Environ. Microbiol.">
        <title>Species interactions and distinct microbial communities in high Arctic permafrost affected cryosols are associated with the CH4 and CO2 gas fluxes.</title>
        <authorList>
            <person name="Altshuler I."/>
            <person name="Hamel J."/>
            <person name="Turney S."/>
            <person name="Magnuson E."/>
            <person name="Levesque R."/>
            <person name="Greer C."/>
            <person name="Whyte L.G."/>
        </authorList>
    </citation>
    <scope>NUCLEOTIDE SEQUENCE [LARGE SCALE GENOMIC DNA]</scope>
    <source>
        <strain evidence="3 4">E6.1</strain>
    </source>
</reference>
<comment type="caution">
    <text evidence="3">The sequence shown here is derived from an EMBL/GenBank/DDBJ whole genome shotgun (WGS) entry which is preliminary data.</text>
</comment>
<dbReference type="Pfam" id="PF13628">
    <property type="entry name" value="DUF4142"/>
    <property type="match status" value="1"/>
</dbReference>
<sequence>MSKDPALRTPARLLALALGVCVLSPAIAQETGSRQTRDFVQSLAQSDTFEILAAQSALAQSSDRDVRGFAQMMITDHTAMDRLLSDSAAKAGLAPPVKAIGADQALLLNGLGGLTGPEFDKTYLQQQALAHRSALAEAQTYAASGDNAVMRSVAKTAAQAISAHVAMVEPVLGKAAAR</sequence>
<dbReference type="Gene3D" id="1.20.1260.10">
    <property type="match status" value="1"/>
</dbReference>
<evidence type="ECO:0000256" key="1">
    <source>
        <dbReference type="SAM" id="SignalP"/>
    </source>
</evidence>
<dbReference type="InterPro" id="IPR012347">
    <property type="entry name" value="Ferritin-like"/>
</dbReference>
<dbReference type="EMBL" id="RCZC01000002">
    <property type="protein sequence ID" value="TPG54074.1"/>
    <property type="molecule type" value="Genomic_DNA"/>
</dbReference>
<dbReference type="RefSeq" id="WP_140848855.1">
    <property type="nucleotide sequence ID" value="NZ_RCZC01000002.1"/>
</dbReference>
<dbReference type="InterPro" id="IPR025419">
    <property type="entry name" value="DUF4142"/>
</dbReference>
<dbReference type="PANTHER" id="PTHR38593">
    <property type="entry name" value="BLR2558 PROTEIN"/>
    <property type="match status" value="1"/>
</dbReference>
<evidence type="ECO:0000259" key="2">
    <source>
        <dbReference type="Pfam" id="PF13628"/>
    </source>
</evidence>
<evidence type="ECO:0000313" key="4">
    <source>
        <dbReference type="Proteomes" id="UP000319931"/>
    </source>
</evidence>
<feature type="signal peptide" evidence="1">
    <location>
        <begin position="1"/>
        <end position="28"/>
    </location>
</feature>
<name>A0A502FX67_9SPHN</name>